<dbReference type="Gene3D" id="3.40.50.1000">
    <property type="entry name" value="HAD superfamily/HAD-like"/>
    <property type="match status" value="1"/>
</dbReference>
<dbReference type="SFLD" id="SFLDS00003">
    <property type="entry name" value="Haloacid_Dehalogenase"/>
    <property type="match status" value="1"/>
</dbReference>
<protein>
    <submittedName>
        <fullName evidence="1">Putative HAD family hydrolase</fullName>
    </submittedName>
</protein>
<proteinExistence type="predicted"/>
<evidence type="ECO:0000313" key="1">
    <source>
        <dbReference type="EMBL" id="AJR05488.1"/>
    </source>
</evidence>
<dbReference type="InterPro" id="IPR036412">
    <property type="entry name" value="HAD-like_sf"/>
</dbReference>
<organism evidence="1 2">
    <name type="scientific">Photobacterium gaetbulicola Gung47</name>
    <dbReference type="NCBI Taxonomy" id="658445"/>
    <lineage>
        <taxon>Bacteria</taxon>
        <taxon>Pseudomonadati</taxon>
        <taxon>Pseudomonadota</taxon>
        <taxon>Gammaproteobacteria</taxon>
        <taxon>Vibrionales</taxon>
        <taxon>Vibrionaceae</taxon>
        <taxon>Photobacterium</taxon>
    </lineage>
</organism>
<dbReference type="SUPFAM" id="SSF56784">
    <property type="entry name" value="HAD-like"/>
    <property type="match status" value="1"/>
</dbReference>
<dbReference type="InterPro" id="IPR006439">
    <property type="entry name" value="HAD-SF_hydro_IA"/>
</dbReference>
<dbReference type="STRING" id="658445.H744_1c0463"/>
<keyword evidence="2" id="KW-1185">Reference proteome</keyword>
<accession>A0A0C5WEF5</accession>
<dbReference type="HOGENOM" id="CLU_045011_8_0_6"/>
<dbReference type="SFLD" id="SFLDG01129">
    <property type="entry name" value="C1.5:_HAD__Beta-PGM__Phosphata"/>
    <property type="match status" value="1"/>
</dbReference>
<dbReference type="OrthoDB" id="367448at2"/>
<dbReference type="PANTHER" id="PTHR46191">
    <property type="match status" value="1"/>
</dbReference>
<evidence type="ECO:0000313" key="2">
    <source>
        <dbReference type="Proteomes" id="UP000032303"/>
    </source>
</evidence>
<dbReference type="GO" id="GO:0016787">
    <property type="term" value="F:hydrolase activity"/>
    <property type="evidence" value="ECO:0007669"/>
    <property type="project" value="UniProtKB-KW"/>
</dbReference>
<dbReference type="InterPro" id="IPR051828">
    <property type="entry name" value="HAD-like_hydrolase_domain"/>
</dbReference>
<gene>
    <name evidence="1" type="ORF">H744_1c0463</name>
</gene>
<dbReference type="PATRIC" id="fig|658445.3.peg.506"/>
<sequence>MNNKLPSLKQIDAIFLDAGGVLLKPDHSRIMSLADNLPITEESIDRALYAHGSVGAGLGPGDDDDAFVYEFAIAAGLTKPFTLKHMEELKDIVLFSPWIPREIDVIYDTLTKIKKEVSHIVVVSNTEEGGAKELLRDTGICQVGEGPGIEVSAIVDSGIIGVHKPDPQIYHIAADLVDTPIERCLHIGDSIRNDVNAAKKAGAIPVHFCPYGHCESSEHLHIKSLSEIVE</sequence>
<name>A0A0C5WEF5_9GAMM</name>
<dbReference type="Pfam" id="PF00702">
    <property type="entry name" value="Hydrolase"/>
    <property type="match status" value="1"/>
</dbReference>
<dbReference type="EMBL" id="CP005973">
    <property type="protein sequence ID" value="AJR05488.1"/>
    <property type="molecule type" value="Genomic_DNA"/>
</dbReference>
<keyword evidence="1" id="KW-0378">Hydrolase</keyword>
<dbReference type="PANTHER" id="PTHR46191:SF2">
    <property type="entry name" value="HALOACID DEHALOGENASE-LIKE HYDROLASE DOMAIN-CONTAINING PROTEIN 3"/>
    <property type="match status" value="1"/>
</dbReference>
<dbReference type="NCBIfam" id="TIGR01549">
    <property type="entry name" value="HAD-SF-IA-v1"/>
    <property type="match status" value="1"/>
</dbReference>
<dbReference type="AlphaFoldDB" id="A0A0C5WEF5"/>
<reference evidence="1 2" key="1">
    <citation type="submission" date="2013-05" db="EMBL/GenBank/DDBJ databases">
        <title>Complete genome sequence of the lipase-producing bacterium Photobacterium gaetbulicola Gung47.</title>
        <authorList>
            <person name="Kim Y.-O."/>
        </authorList>
    </citation>
    <scope>NUCLEOTIDE SEQUENCE [LARGE SCALE GENOMIC DNA]</scope>
    <source>
        <strain evidence="1 2">Gung47</strain>
    </source>
</reference>
<dbReference type="InterPro" id="IPR023214">
    <property type="entry name" value="HAD_sf"/>
</dbReference>
<dbReference type="Proteomes" id="UP000032303">
    <property type="component" value="Chromosome 1"/>
</dbReference>
<dbReference type="KEGG" id="pgb:H744_1c0463"/>